<evidence type="ECO:0008006" key="4">
    <source>
        <dbReference type="Google" id="ProtNLM"/>
    </source>
</evidence>
<accession>A0A0G4FLQ2</accession>
<gene>
    <name evidence="2" type="ORF">Vbra_21502</name>
</gene>
<proteinExistence type="predicted"/>
<sequence length="236" mass="26781">MNGLHKPIVAIDMDEVLCQFLKGMIAFHNKHYHTSYQVADFHSYLFYEVWGGSYADTLKKVHDFFETDYFRNLEIVPGAVEGIHRLRDRFRLVVVTSRQTSIQEESMRWLDRHFPGVFEDVLFGNHFSINGHEEKRTKREMCEEVNAIALVDDAPSYIEDARHCLQKAILFDLDKSYGWNQKADLSHPNTVRCTDWEGVVRELEALVADPTPSFAAKSAPVAAGATGEAVKTSAGG</sequence>
<reference evidence="2 3" key="1">
    <citation type="submission" date="2014-11" db="EMBL/GenBank/DDBJ databases">
        <authorList>
            <person name="Zhu J."/>
            <person name="Qi W."/>
            <person name="Song R."/>
        </authorList>
    </citation>
    <scope>NUCLEOTIDE SEQUENCE [LARGE SCALE GENOMIC DNA]</scope>
</reference>
<organism evidence="2 3">
    <name type="scientific">Vitrella brassicaformis (strain CCMP3155)</name>
    <dbReference type="NCBI Taxonomy" id="1169540"/>
    <lineage>
        <taxon>Eukaryota</taxon>
        <taxon>Sar</taxon>
        <taxon>Alveolata</taxon>
        <taxon>Colpodellida</taxon>
        <taxon>Vitrellaceae</taxon>
        <taxon>Vitrella</taxon>
    </lineage>
</organism>
<dbReference type="InterPro" id="IPR023214">
    <property type="entry name" value="HAD_sf"/>
</dbReference>
<feature type="active site" description="Nucleophile" evidence="1">
    <location>
        <position position="12"/>
    </location>
</feature>
<dbReference type="PANTHER" id="PTHR35134:SF2">
    <property type="entry name" value="NUCLEOTIDASE YQFW-RELATED"/>
    <property type="match status" value="1"/>
</dbReference>
<name>A0A0G4FLQ2_VITBC</name>
<dbReference type="GO" id="GO:0008253">
    <property type="term" value="F:5'-nucleotidase activity"/>
    <property type="evidence" value="ECO:0007669"/>
    <property type="project" value="InterPro"/>
</dbReference>
<dbReference type="InterPro" id="IPR036412">
    <property type="entry name" value="HAD-like_sf"/>
</dbReference>
<dbReference type="SUPFAM" id="SSF56784">
    <property type="entry name" value="HAD-like"/>
    <property type="match status" value="1"/>
</dbReference>
<dbReference type="GO" id="GO:0009264">
    <property type="term" value="P:deoxyribonucleotide catabolic process"/>
    <property type="evidence" value="ECO:0007669"/>
    <property type="project" value="InterPro"/>
</dbReference>
<feature type="active site" description="Proton donor" evidence="1">
    <location>
        <position position="14"/>
    </location>
</feature>
<protein>
    <recommendedName>
        <fullName evidence="4">FCP1 homology domain-containing protein</fullName>
    </recommendedName>
</protein>
<dbReference type="STRING" id="1169540.A0A0G4FLQ2"/>
<evidence type="ECO:0000313" key="3">
    <source>
        <dbReference type="Proteomes" id="UP000041254"/>
    </source>
</evidence>
<dbReference type="InterPro" id="IPR052419">
    <property type="entry name" value="5_3-deoxyribonucleotidase-like"/>
</dbReference>
<dbReference type="OMA" id="DSTECLC"/>
<dbReference type="VEuPathDB" id="CryptoDB:Vbra_21502"/>
<dbReference type="Proteomes" id="UP000041254">
    <property type="component" value="Unassembled WGS sequence"/>
</dbReference>
<dbReference type="PANTHER" id="PTHR35134">
    <property type="entry name" value="NUCLEOTIDASE YQFW-RELATED"/>
    <property type="match status" value="1"/>
</dbReference>
<dbReference type="AlphaFoldDB" id="A0A0G4FLQ2"/>
<dbReference type="OrthoDB" id="426288at2759"/>
<dbReference type="InParanoid" id="A0A0G4FLQ2"/>
<dbReference type="Gene3D" id="3.40.50.1000">
    <property type="entry name" value="HAD superfamily/HAD-like"/>
    <property type="match status" value="1"/>
</dbReference>
<dbReference type="InterPro" id="IPR010708">
    <property type="entry name" value="5'(3')-deoxyribonucleotidase"/>
</dbReference>
<evidence type="ECO:0000256" key="1">
    <source>
        <dbReference type="PIRSR" id="PIRSR610708-1"/>
    </source>
</evidence>
<evidence type="ECO:0000313" key="2">
    <source>
        <dbReference type="EMBL" id="CEM14946.1"/>
    </source>
</evidence>
<keyword evidence="3" id="KW-1185">Reference proteome</keyword>
<dbReference type="Pfam" id="PF06941">
    <property type="entry name" value="NT5C"/>
    <property type="match status" value="1"/>
</dbReference>
<dbReference type="EMBL" id="CDMY01000461">
    <property type="protein sequence ID" value="CEM14946.1"/>
    <property type="molecule type" value="Genomic_DNA"/>
</dbReference>